<gene>
    <name evidence="1" type="ORF">ONZ43_g799</name>
</gene>
<evidence type="ECO:0000313" key="1">
    <source>
        <dbReference type="EMBL" id="KAJ8123191.1"/>
    </source>
</evidence>
<accession>A0ACC2J6X3</accession>
<organism evidence="1 2">
    <name type="scientific">Nemania bipapillata</name>
    <dbReference type="NCBI Taxonomy" id="110536"/>
    <lineage>
        <taxon>Eukaryota</taxon>
        <taxon>Fungi</taxon>
        <taxon>Dikarya</taxon>
        <taxon>Ascomycota</taxon>
        <taxon>Pezizomycotina</taxon>
        <taxon>Sordariomycetes</taxon>
        <taxon>Xylariomycetidae</taxon>
        <taxon>Xylariales</taxon>
        <taxon>Xylariaceae</taxon>
        <taxon>Nemania</taxon>
    </lineage>
</organism>
<keyword evidence="2" id="KW-1185">Reference proteome</keyword>
<evidence type="ECO:0000313" key="2">
    <source>
        <dbReference type="Proteomes" id="UP001153334"/>
    </source>
</evidence>
<reference evidence="1" key="1">
    <citation type="submission" date="2022-11" db="EMBL/GenBank/DDBJ databases">
        <title>Genome Sequence of Nemania bipapillata.</title>
        <authorList>
            <person name="Buettner E."/>
        </authorList>
    </citation>
    <scope>NUCLEOTIDE SEQUENCE</scope>
    <source>
        <strain evidence="1">CP14</strain>
    </source>
</reference>
<dbReference type="Proteomes" id="UP001153334">
    <property type="component" value="Unassembled WGS sequence"/>
</dbReference>
<comment type="caution">
    <text evidence="1">The sequence shown here is derived from an EMBL/GenBank/DDBJ whole genome shotgun (WGS) entry which is preliminary data.</text>
</comment>
<name>A0ACC2J6X3_9PEZI</name>
<sequence>MSLLNRWSFPSRGFIWDKSQEGVSPGQSKFPTMHISQPGPRRRPNLRSALSTLFDKPESRCRIRDSEGGNEAANDLPLLVPRREHASAETNFRYAHSHECEDTSPIEIPFPTGSNRRKFVSKDGESGIAHPASYPGPKSAGQGTHQMTETPKIRSFSLSSTETAGKETRAGPLTLQPAVTADNGETVCSGSSSYPSEGIRTPIAACLSPEPMTARTKSYLAAYRRYGQYPSQSMDTPASMPASEEDADSTAREDMQVVPDSSLAPSNYINTISPLFTNPYQDSRIEPACSKIMDTAYQQQKSSKDSEVTDPVLENTISSQHEANITSSQPSGFRGTPGDGDGDSDGDDEDDDDDGFRAQDKDFASTDCLRLSRDTDTTIFTAVRRSSVSLSDGEDVWSTIRGVGETRLSRAASWLQLFTVSATDGSSGTLTQRMRKLKLRKWAKRACFKTKARFQLMGKPASTARRTRSKVRRRKVRHMKKRKGGKEAKKGEKYWSVSKTLDATKERVRQHKKMADEFLGSLVKRKSMQFGLLRSGKENKAGSSHKRVKSCPASIRL</sequence>
<proteinExistence type="predicted"/>
<protein>
    <submittedName>
        <fullName evidence="1">Uncharacterized protein</fullName>
    </submittedName>
</protein>
<dbReference type="EMBL" id="JAPESX010000114">
    <property type="protein sequence ID" value="KAJ8123191.1"/>
    <property type="molecule type" value="Genomic_DNA"/>
</dbReference>